<feature type="compositionally biased region" description="Acidic residues" evidence="3">
    <location>
        <begin position="1"/>
        <end position="10"/>
    </location>
</feature>
<organism evidence="5 6">
    <name type="scientific">Thalassiosira oceanica</name>
    <name type="common">Marine diatom</name>
    <dbReference type="NCBI Taxonomy" id="159749"/>
    <lineage>
        <taxon>Eukaryota</taxon>
        <taxon>Sar</taxon>
        <taxon>Stramenopiles</taxon>
        <taxon>Ochrophyta</taxon>
        <taxon>Bacillariophyta</taxon>
        <taxon>Coscinodiscophyceae</taxon>
        <taxon>Thalassiosirophycidae</taxon>
        <taxon>Thalassiosirales</taxon>
        <taxon>Thalassiosiraceae</taxon>
        <taxon>Thalassiosira</taxon>
    </lineage>
</organism>
<protein>
    <recommendedName>
        <fullName evidence="4">CS domain-containing protein</fullName>
    </recommendedName>
</protein>
<dbReference type="CDD" id="cd06467">
    <property type="entry name" value="p23_NUDC_like"/>
    <property type="match status" value="1"/>
</dbReference>
<dbReference type="EMBL" id="AGNL01019371">
    <property type="protein sequence ID" value="EJK61880.1"/>
    <property type="molecule type" value="Genomic_DNA"/>
</dbReference>
<comment type="caution">
    <text evidence="5">The sequence shown here is derived from an EMBL/GenBank/DDBJ whole genome shotgun (WGS) entry which is preliminary data.</text>
</comment>
<comment type="subcellular location">
    <subcellularLocation>
        <location evidence="1">Cytoplasm</location>
    </subcellularLocation>
</comment>
<sequence length="409" mass="45130">MSTTDEDEMTPEEREKWLKDRGIQIETASDRKQVNSIMTGGRDKPPTVVEQVQNLSIDGQEGGISFVYLPSDTSKPMSNLKLPLRLVEALGGGDVLPSYVKSFFADGKSIDDNLMREQIGKQNLHKYAGSSDESMTKLSSAALSSVTSAGSVETFPLVRPSSTNKFEGVYIYLDEVGMLKHVSSSITFRLGRTNSENEQLPSNSRASKLAAQCGYSPAPNCEYMIPNLRWVVVLALMPRNLTRTAVYGDVFVGRVKSRPAMRNVDIDTEDIVDTSREWLAKAPSENIAWQQEVNKVTGRQGDLQPNHAGTEGVSVDAEGYSWTQTEEEIEITVPLSDVTHGEALNKKLIKVTFLANKVTVKYNSGVVVDVGLYSRLDVDGCTWTLDGENLIVTGEKLSEEIWPRLQLRA</sequence>
<name>K0S9B0_THAOC</name>
<dbReference type="InterPro" id="IPR007052">
    <property type="entry name" value="CS_dom"/>
</dbReference>
<evidence type="ECO:0000256" key="3">
    <source>
        <dbReference type="SAM" id="MobiDB-lite"/>
    </source>
</evidence>
<dbReference type="GO" id="GO:0051082">
    <property type="term" value="F:unfolded protein binding"/>
    <property type="evidence" value="ECO:0007669"/>
    <property type="project" value="TreeGrafter"/>
</dbReference>
<dbReference type="Pfam" id="PF04969">
    <property type="entry name" value="CS"/>
    <property type="match status" value="1"/>
</dbReference>
<dbReference type="InterPro" id="IPR037898">
    <property type="entry name" value="NudC_fam"/>
</dbReference>
<feature type="domain" description="CS" evidence="4">
    <location>
        <begin position="315"/>
        <end position="406"/>
    </location>
</feature>
<evidence type="ECO:0000313" key="5">
    <source>
        <dbReference type="EMBL" id="EJK61880.1"/>
    </source>
</evidence>
<evidence type="ECO:0000313" key="6">
    <source>
        <dbReference type="Proteomes" id="UP000266841"/>
    </source>
</evidence>
<dbReference type="PROSITE" id="PS51203">
    <property type="entry name" value="CS"/>
    <property type="match status" value="1"/>
</dbReference>
<dbReference type="Gene3D" id="2.60.40.790">
    <property type="match status" value="1"/>
</dbReference>
<evidence type="ECO:0000256" key="1">
    <source>
        <dbReference type="ARBA" id="ARBA00004496"/>
    </source>
</evidence>
<accession>K0S9B0</accession>
<dbReference type="eggNOG" id="ENOG502S3Y4">
    <property type="taxonomic scope" value="Eukaryota"/>
</dbReference>
<dbReference type="SUPFAM" id="SSF49764">
    <property type="entry name" value="HSP20-like chaperones"/>
    <property type="match status" value="1"/>
</dbReference>
<keyword evidence="2" id="KW-0963">Cytoplasm</keyword>
<dbReference type="PANTHER" id="PTHR12356">
    <property type="entry name" value="NUCLEAR MOVEMENT PROTEIN NUDC"/>
    <property type="match status" value="1"/>
</dbReference>
<dbReference type="Proteomes" id="UP000266841">
    <property type="component" value="Unassembled WGS sequence"/>
</dbReference>
<evidence type="ECO:0000259" key="4">
    <source>
        <dbReference type="PROSITE" id="PS51203"/>
    </source>
</evidence>
<feature type="compositionally biased region" description="Basic and acidic residues" evidence="3">
    <location>
        <begin position="11"/>
        <end position="33"/>
    </location>
</feature>
<reference evidence="5 6" key="1">
    <citation type="journal article" date="2012" name="Genome Biol.">
        <title>Genome and low-iron response of an oceanic diatom adapted to chronic iron limitation.</title>
        <authorList>
            <person name="Lommer M."/>
            <person name="Specht M."/>
            <person name="Roy A.S."/>
            <person name="Kraemer L."/>
            <person name="Andreson R."/>
            <person name="Gutowska M.A."/>
            <person name="Wolf J."/>
            <person name="Bergner S.V."/>
            <person name="Schilhabel M.B."/>
            <person name="Klostermeier U.C."/>
            <person name="Beiko R.G."/>
            <person name="Rosenstiel P."/>
            <person name="Hippler M."/>
            <person name="Laroche J."/>
        </authorList>
    </citation>
    <scope>NUCLEOTIDE SEQUENCE [LARGE SCALE GENOMIC DNA]</scope>
    <source>
        <strain evidence="5 6">CCMP1005</strain>
    </source>
</reference>
<evidence type="ECO:0000256" key="2">
    <source>
        <dbReference type="ARBA" id="ARBA00022490"/>
    </source>
</evidence>
<dbReference type="InterPro" id="IPR008978">
    <property type="entry name" value="HSP20-like_chaperone"/>
</dbReference>
<feature type="region of interest" description="Disordered" evidence="3">
    <location>
        <begin position="1"/>
        <end position="45"/>
    </location>
</feature>
<gene>
    <name evidence="5" type="ORF">THAOC_17549</name>
</gene>
<keyword evidence="6" id="KW-1185">Reference proteome</keyword>
<proteinExistence type="predicted"/>
<dbReference type="AlphaFoldDB" id="K0S9B0"/>
<dbReference type="GO" id="GO:0005737">
    <property type="term" value="C:cytoplasm"/>
    <property type="evidence" value="ECO:0007669"/>
    <property type="project" value="UniProtKB-SubCell"/>
</dbReference>
<dbReference type="OrthoDB" id="496827at2759"/>
<dbReference type="GO" id="GO:0006457">
    <property type="term" value="P:protein folding"/>
    <property type="evidence" value="ECO:0007669"/>
    <property type="project" value="TreeGrafter"/>
</dbReference>
<dbReference type="PANTHER" id="PTHR12356:SF3">
    <property type="entry name" value="NUCLEAR MIGRATION PROTEIN NUDC"/>
    <property type="match status" value="1"/>
</dbReference>